<dbReference type="GO" id="GO:0004176">
    <property type="term" value="F:ATP-dependent peptidase activity"/>
    <property type="evidence" value="ECO:0007669"/>
    <property type="project" value="InterPro"/>
</dbReference>
<dbReference type="AlphaFoldDB" id="A0A7V2SY47"/>
<keyword evidence="5" id="KW-0812">Transmembrane</keyword>
<evidence type="ECO:0000256" key="3">
    <source>
        <dbReference type="ARBA" id="ARBA00022801"/>
    </source>
</evidence>
<accession>A0A7V2SY47</accession>
<evidence type="ECO:0000256" key="2">
    <source>
        <dbReference type="ARBA" id="ARBA00022670"/>
    </source>
</evidence>
<dbReference type="InterPro" id="IPR004635">
    <property type="entry name" value="Pept_S49_SppA"/>
</dbReference>
<reference evidence="7" key="1">
    <citation type="journal article" date="2020" name="mSystems">
        <title>Genome- and Community-Level Interaction Insights into Carbon Utilization and Element Cycling Functions of Hydrothermarchaeota in Hydrothermal Sediment.</title>
        <authorList>
            <person name="Zhou Z."/>
            <person name="Liu Y."/>
            <person name="Xu W."/>
            <person name="Pan J."/>
            <person name="Luo Z.H."/>
            <person name="Li M."/>
        </authorList>
    </citation>
    <scope>NUCLEOTIDE SEQUENCE [LARGE SCALE GENOMIC DNA]</scope>
    <source>
        <strain evidence="7">HyVt-493</strain>
    </source>
</reference>
<name>A0A7V2SY47_LEUMU</name>
<dbReference type="PANTHER" id="PTHR42987">
    <property type="entry name" value="PEPTIDASE S49"/>
    <property type="match status" value="1"/>
</dbReference>
<keyword evidence="5" id="KW-1133">Transmembrane helix</keyword>
<dbReference type="SUPFAM" id="SSF52096">
    <property type="entry name" value="ClpP/crotonase"/>
    <property type="match status" value="1"/>
</dbReference>
<keyword evidence="4" id="KW-0720">Serine protease</keyword>
<dbReference type="InterPro" id="IPR047272">
    <property type="entry name" value="S49_SppA_C"/>
</dbReference>
<feature type="domain" description="Peptidase S49" evidence="6">
    <location>
        <begin position="134"/>
        <end position="277"/>
    </location>
</feature>
<dbReference type="Proteomes" id="UP000885750">
    <property type="component" value="Unassembled WGS sequence"/>
</dbReference>
<dbReference type="InterPro" id="IPR002142">
    <property type="entry name" value="Peptidase_S49"/>
</dbReference>
<evidence type="ECO:0000256" key="5">
    <source>
        <dbReference type="SAM" id="Phobius"/>
    </source>
</evidence>
<dbReference type="Gene3D" id="3.90.226.10">
    <property type="entry name" value="2-enoyl-CoA Hydratase, Chain A, domain 1"/>
    <property type="match status" value="1"/>
</dbReference>
<keyword evidence="5" id="KW-0472">Membrane</keyword>
<evidence type="ECO:0000256" key="1">
    <source>
        <dbReference type="ARBA" id="ARBA00008683"/>
    </source>
</evidence>
<comment type="caution">
    <text evidence="7">The sequence shown here is derived from an EMBL/GenBank/DDBJ whole genome shotgun (WGS) entry which is preliminary data.</text>
</comment>
<evidence type="ECO:0000256" key="4">
    <source>
        <dbReference type="ARBA" id="ARBA00022825"/>
    </source>
</evidence>
<organism evidence="7">
    <name type="scientific">Leucothrix mucor</name>
    <dbReference type="NCBI Taxonomy" id="45248"/>
    <lineage>
        <taxon>Bacteria</taxon>
        <taxon>Pseudomonadati</taxon>
        <taxon>Pseudomonadota</taxon>
        <taxon>Gammaproteobacteria</taxon>
        <taxon>Thiotrichales</taxon>
        <taxon>Thiotrichaceae</taxon>
        <taxon>Leucothrix</taxon>
    </lineage>
</organism>
<dbReference type="PRINTS" id="PR00127">
    <property type="entry name" value="CLPPROTEASEP"/>
</dbReference>
<dbReference type="GO" id="GO:0006508">
    <property type="term" value="P:proteolysis"/>
    <property type="evidence" value="ECO:0007669"/>
    <property type="project" value="UniProtKB-KW"/>
</dbReference>
<dbReference type="PANTHER" id="PTHR42987:SF8">
    <property type="entry name" value="PROTEINASE"/>
    <property type="match status" value="1"/>
</dbReference>
<proteinExistence type="inferred from homology"/>
<dbReference type="Pfam" id="PF01343">
    <property type="entry name" value="Peptidase_S49"/>
    <property type="match status" value="1"/>
</dbReference>
<keyword evidence="3" id="KW-0378">Hydrolase</keyword>
<gene>
    <name evidence="7" type="primary">sppA</name>
    <name evidence="7" type="ORF">ENJ51_02405</name>
</gene>
<dbReference type="GO" id="GO:0004252">
    <property type="term" value="F:serine-type endopeptidase activity"/>
    <property type="evidence" value="ECO:0007669"/>
    <property type="project" value="InterPro"/>
</dbReference>
<protein>
    <submittedName>
        <fullName evidence="7">Signal peptide peptidase SppA</fullName>
    </submittedName>
</protein>
<dbReference type="Gene3D" id="6.20.330.10">
    <property type="match status" value="1"/>
</dbReference>
<sequence>MNNDNLQMENQQAIQSLKEIALAGIKEQRTARRWKIFFMLIFAFMFFLMVMAIKSASSMKDLRLTTADKYTALIEVKGVIMPDTAASAANIIPVLQEAFKDDKVKGIILQCNTPGGSPVQSSLIYDEIMRLRKLHKDKPIYAVAEDICASGGYFIVSAAEKIYANKSTLIGSIGVRMQSFGVVEVMKKIGIESREMTAGKYKALIDPFKPSKPEAEAHITKMLASTHEHFISAVKAGRGDRLKDNDDIFTGLFWTGKDAKKLGVIDEFGSIESVARDIFKAETIINFSPKKTLLDKLSTRVGVSIGSLLLEKEIPQAVLY</sequence>
<evidence type="ECO:0000313" key="7">
    <source>
        <dbReference type="EMBL" id="HFC91647.1"/>
    </source>
</evidence>
<dbReference type="CDD" id="cd07023">
    <property type="entry name" value="S49_Sppa_N_C"/>
    <property type="match status" value="1"/>
</dbReference>
<comment type="similarity">
    <text evidence="1">Belongs to the peptidase S49 family.</text>
</comment>
<dbReference type="InterPro" id="IPR001907">
    <property type="entry name" value="ClpP"/>
</dbReference>
<dbReference type="InterPro" id="IPR029045">
    <property type="entry name" value="ClpP/crotonase-like_dom_sf"/>
</dbReference>
<feature type="transmembrane region" description="Helical" evidence="5">
    <location>
        <begin position="36"/>
        <end position="53"/>
    </location>
</feature>
<dbReference type="EMBL" id="DRMS01000094">
    <property type="protein sequence ID" value="HFC91647.1"/>
    <property type="molecule type" value="Genomic_DNA"/>
</dbReference>
<evidence type="ECO:0000259" key="6">
    <source>
        <dbReference type="Pfam" id="PF01343"/>
    </source>
</evidence>
<keyword evidence="2" id="KW-0645">Protease</keyword>
<dbReference type="NCBIfam" id="TIGR00706">
    <property type="entry name" value="SppA_dom"/>
    <property type="match status" value="1"/>
</dbReference>